<dbReference type="RefSeq" id="WP_120014098.1">
    <property type="nucleotide sequence ID" value="NZ_QZWZ01000007.1"/>
</dbReference>
<proteinExistence type="predicted"/>
<accession>A0A3A5KYD6</accession>
<reference evidence="1 2" key="1">
    <citation type="submission" date="2018-09" db="EMBL/GenBank/DDBJ databases">
        <title>Mesorhizobium carmichaelinearum sp. nov. isolated from Carmichaelinea spp. root nodules in New Zealand.</title>
        <authorList>
            <person name="De Meyer S.E."/>
        </authorList>
    </citation>
    <scope>NUCLEOTIDE SEQUENCE [LARGE SCALE GENOMIC DNA]</scope>
    <source>
        <strain evidence="1 2">ICMP19557</strain>
    </source>
</reference>
<comment type="caution">
    <text evidence="1">The sequence shown here is derived from an EMBL/GenBank/DDBJ whole genome shotgun (WGS) entry which is preliminary data.</text>
</comment>
<protein>
    <submittedName>
        <fullName evidence="1">Uncharacterized protein</fullName>
    </submittedName>
</protein>
<dbReference type="Proteomes" id="UP000272706">
    <property type="component" value="Unassembled WGS sequence"/>
</dbReference>
<dbReference type="EMBL" id="QZWZ01000007">
    <property type="protein sequence ID" value="RJT39874.1"/>
    <property type="molecule type" value="Genomic_DNA"/>
</dbReference>
<organism evidence="1 2">
    <name type="scientific">Mesorhizobium waimense</name>
    <dbReference type="NCBI Taxonomy" id="1300307"/>
    <lineage>
        <taxon>Bacteria</taxon>
        <taxon>Pseudomonadati</taxon>
        <taxon>Pseudomonadota</taxon>
        <taxon>Alphaproteobacteria</taxon>
        <taxon>Hyphomicrobiales</taxon>
        <taxon>Phyllobacteriaceae</taxon>
        <taxon>Mesorhizobium</taxon>
    </lineage>
</organism>
<gene>
    <name evidence="1" type="ORF">D3227_10740</name>
</gene>
<evidence type="ECO:0000313" key="2">
    <source>
        <dbReference type="Proteomes" id="UP000272706"/>
    </source>
</evidence>
<dbReference type="AlphaFoldDB" id="A0A3A5KYD6"/>
<name>A0A3A5KYD6_9HYPH</name>
<evidence type="ECO:0000313" key="1">
    <source>
        <dbReference type="EMBL" id="RJT39874.1"/>
    </source>
</evidence>
<keyword evidence="2" id="KW-1185">Reference proteome</keyword>
<sequence length="64" mass="6891">MVRPESPVGHDDPCEVEHTAYKTNALAIMIGDRCADFILGQKWCAGLAGIAQDHARSRRAVIGA</sequence>